<evidence type="ECO:0000313" key="1">
    <source>
        <dbReference type="EMBL" id="KAJ8912574.1"/>
    </source>
</evidence>
<reference evidence="1 2" key="1">
    <citation type="journal article" date="2023" name="Insect Mol. Biol.">
        <title>Genome sequencing provides insights into the evolution of gene families encoding plant cell wall-degrading enzymes in longhorned beetles.</title>
        <authorList>
            <person name="Shin N.R."/>
            <person name="Okamura Y."/>
            <person name="Kirsch R."/>
            <person name="Pauchet Y."/>
        </authorList>
    </citation>
    <scope>NUCLEOTIDE SEQUENCE [LARGE SCALE GENOMIC DNA]</scope>
    <source>
        <strain evidence="1">EAD_L_NR</strain>
    </source>
</reference>
<protein>
    <submittedName>
        <fullName evidence="1">Uncharacterized protein</fullName>
    </submittedName>
</protein>
<accession>A0AAV8VEM0</accession>
<evidence type="ECO:0000313" key="2">
    <source>
        <dbReference type="Proteomes" id="UP001159042"/>
    </source>
</evidence>
<proteinExistence type="predicted"/>
<dbReference type="EMBL" id="JANEYG010000121">
    <property type="protein sequence ID" value="KAJ8912574.1"/>
    <property type="molecule type" value="Genomic_DNA"/>
</dbReference>
<name>A0AAV8VEM0_9CUCU</name>
<dbReference type="Proteomes" id="UP001159042">
    <property type="component" value="Unassembled WGS sequence"/>
</dbReference>
<keyword evidence="2" id="KW-1185">Reference proteome</keyword>
<organism evidence="1 2">
    <name type="scientific">Exocentrus adspersus</name>
    <dbReference type="NCBI Taxonomy" id="1586481"/>
    <lineage>
        <taxon>Eukaryota</taxon>
        <taxon>Metazoa</taxon>
        <taxon>Ecdysozoa</taxon>
        <taxon>Arthropoda</taxon>
        <taxon>Hexapoda</taxon>
        <taxon>Insecta</taxon>
        <taxon>Pterygota</taxon>
        <taxon>Neoptera</taxon>
        <taxon>Endopterygota</taxon>
        <taxon>Coleoptera</taxon>
        <taxon>Polyphaga</taxon>
        <taxon>Cucujiformia</taxon>
        <taxon>Chrysomeloidea</taxon>
        <taxon>Cerambycidae</taxon>
        <taxon>Lamiinae</taxon>
        <taxon>Acanthocinini</taxon>
        <taxon>Exocentrus</taxon>
    </lineage>
</organism>
<gene>
    <name evidence="1" type="ORF">NQ315_006646</name>
</gene>
<sequence>MYCWYILVNYQKKMKSSTLWSVYSMLRATLNIYNKVDIGTYLKLRAFLKLEAPDDTYLSTKVAMIFAVAGACRFYSASISQ</sequence>
<comment type="caution">
    <text evidence="1">The sequence shown here is derived from an EMBL/GenBank/DDBJ whole genome shotgun (WGS) entry which is preliminary data.</text>
</comment>
<dbReference type="AlphaFoldDB" id="A0AAV8VEM0"/>